<dbReference type="RefSeq" id="WP_231333294.1">
    <property type="nucleotide sequence ID" value="NZ_CP059572.1"/>
</dbReference>
<feature type="region of interest" description="Disordered" evidence="7">
    <location>
        <begin position="368"/>
        <end position="387"/>
    </location>
</feature>
<gene>
    <name evidence="8" type="ORF">AGRA3207_000910</name>
</gene>
<keyword evidence="3" id="KW-0479">Metal-binding</keyword>
<keyword evidence="6" id="KW-0503">Monooxygenase</keyword>
<dbReference type="InterPro" id="IPR001128">
    <property type="entry name" value="Cyt_P450"/>
</dbReference>
<evidence type="ECO:0000313" key="8">
    <source>
        <dbReference type="EMBL" id="QXJ20236.1"/>
    </source>
</evidence>
<evidence type="ECO:0000313" key="9">
    <source>
        <dbReference type="Proteomes" id="UP001049518"/>
    </source>
</evidence>
<dbReference type="SUPFAM" id="SSF48264">
    <property type="entry name" value="Cytochrome P450"/>
    <property type="match status" value="1"/>
</dbReference>
<reference evidence="8" key="1">
    <citation type="submission" date="2020-07" db="EMBL/GenBank/DDBJ databases">
        <authorList>
            <person name="Tarantini F.S."/>
            <person name="Hong K.W."/>
            <person name="Chan K.G."/>
        </authorList>
    </citation>
    <scope>NUCLEOTIDE SEQUENCE</scope>
    <source>
        <strain evidence="8">32-07</strain>
    </source>
</reference>
<keyword evidence="4" id="KW-0560">Oxidoreductase</keyword>
<evidence type="ECO:0000256" key="2">
    <source>
        <dbReference type="ARBA" id="ARBA00022617"/>
    </source>
</evidence>
<dbReference type="Pfam" id="PF00067">
    <property type="entry name" value="p450"/>
    <property type="match status" value="1"/>
</dbReference>
<dbReference type="PANTHER" id="PTHR24291:SF50">
    <property type="entry name" value="BIFUNCTIONAL ALBAFLAVENONE MONOOXYGENASE_TERPENE SYNTHASE"/>
    <property type="match status" value="1"/>
</dbReference>
<proteinExistence type="inferred from homology"/>
<sequence length="441" mass="49415">MLIPAAAAVLAAVLSLPWWLPGRVVALRVRLFARINGDEGIPVPGDLVGVERFMEVYSHPAAGGRSKGAALSDLFWYWLAPGPHVHQEHLEAGERYEAVAAATRGFLAVRRTDAEGLARRCVAEVLDDTGVRAHVRLRDLMMPVWAAFYYETVFGEPCPRGARDLIVGHADDVVTALKCCGLRHMRRRDRLTRYLAARLPDVRCPLPAGLPDEERALYLQGTFFNTAVVQMSEAMAHLLMVLAQHPRAQEEARTGDDRRLDQLIAETMRLYPLFGVAHRITTADIPLGGGAAIPSGSVLCFNYPDYHRAGLPDPGRFDPDRFAPPRHRDLRHIPFGVAANRPCPAWRLAPITMRAAAREVLRRHTLVSSASHTRSMPNRGPCLLVPRGDTRPHRPALLLMRLRDRWEDVWRSLVQLVLGTYMVRDARRRRMCGRHFDPDPS</sequence>
<organism evidence="8 9">
    <name type="scientific">Actinomadura graeca</name>
    <dbReference type="NCBI Taxonomy" id="2750812"/>
    <lineage>
        <taxon>Bacteria</taxon>
        <taxon>Bacillati</taxon>
        <taxon>Actinomycetota</taxon>
        <taxon>Actinomycetes</taxon>
        <taxon>Streptosporangiales</taxon>
        <taxon>Thermomonosporaceae</taxon>
        <taxon>Actinomadura</taxon>
    </lineage>
</organism>
<keyword evidence="9" id="KW-1185">Reference proteome</keyword>
<evidence type="ECO:0000256" key="4">
    <source>
        <dbReference type="ARBA" id="ARBA00023002"/>
    </source>
</evidence>
<evidence type="ECO:0000256" key="6">
    <source>
        <dbReference type="ARBA" id="ARBA00023033"/>
    </source>
</evidence>
<dbReference type="Proteomes" id="UP001049518">
    <property type="component" value="Chromosome"/>
</dbReference>
<protein>
    <submittedName>
        <fullName evidence="8">Cytochrome P450</fullName>
    </submittedName>
</protein>
<accession>A0ABX8QNM0</accession>
<keyword evidence="2" id="KW-0349">Heme</keyword>
<name>A0ABX8QNM0_9ACTN</name>
<dbReference type="InterPro" id="IPR036396">
    <property type="entry name" value="Cyt_P450_sf"/>
</dbReference>
<keyword evidence="5" id="KW-0408">Iron</keyword>
<evidence type="ECO:0000256" key="1">
    <source>
        <dbReference type="ARBA" id="ARBA00010617"/>
    </source>
</evidence>
<evidence type="ECO:0000256" key="3">
    <source>
        <dbReference type="ARBA" id="ARBA00022723"/>
    </source>
</evidence>
<dbReference type="Gene3D" id="1.10.630.10">
    <property type="entry name" value="Cytochrome P450"/>
    <property type="match status" value="1"/>
</dbReference>
<dbReference type="EMBL" id="CP059572">
    <property type="protein sequence ID" value="QXJ20236.1"/>
    <property type="molecule type" value="Genomic_DNA"/>
</dbReference>
<evidence type="ECO:0000256" key="7">
    <source>
        <dbReference type="SAM" id="MobiDB-lite"/>
    </source>
</evidence>
<dbReference type="PANTHER" id="PTHR24291">
    <property type="entry name" value="CYTOCHROME P450 FAMILY 4"/>
    <property type="match status" value="1"/>
</dbReference>
<dbReference type="InterPro" id="IPR050196">
    <property type="entry name" value="Cytochrome_P450_Monoox"/>
</dbReference>
<comment type="similarity">
    <text evidence="1">Belongs to the cytochrome P450 family.</text>
</comment>
<evidence type="ECO:0000256" key="5">
    <source>
        <dbReference type="ARBA" id="ARBA00023004"/>
    </source>
</evidence>